<gene>
    <name evidence="3" type="ORF">VTJ49DRAFT_7062</name>
</gene>
<protein>
    <submittedName>
        <fullName evidence="3">Uncharacterized protein</fullName>
    </submittedName>
</protein>
<dbReference type="Proteomes" id="UP001583172">
    <property type="component" value="Unassembled WGS sequence"/>
</dbReference>
<name>A0ABR3VI94_HUMIN</name>
<dbReference type="PANTHER" id="PTHR28002">
    <property type="entry name" value="MIOREX COMPLEX COMPONENT 11"/>
    <property type="match status" value="1"/>
</dbReference>
<comment type="caution">
    <text evidence="3">The sequence shown here is derived from an EMBL/GenBank/DDBJ whole genome shotgun (WGS) entry which is preliminary data.</text>
</comment>
<evidence type="ECO:0000256" key="2">
    <source>
        <dbReference type="SAM" id="SignalP"/>
    </source>
</evidence>
<keyword evidence="4" id="KW-1185">Reference proteome</keyword>
<feature type="chain" id="PRO_5045870973" evidence="2">
    <location>
        <begin position="22"/>
        <end position="779"/>
    </location>
</feature>
<evidence type="ECO:0000313" key="3">
    <source>
        <dbReference type="EMBL" id="KAL1841447.1"/>
    </source>
</evidence>
<accession>A0ABR3VI94</accession>
<reference evidence="3 4" key="1">
    <citation type="journal article" date="2024" name="Commun. Biol.">
        <title>Comparative genomic analysis of thermophilic fungi reveals convergent evolutionary adaptations and gene losses.</title>
        <authorList>
            <person name="Steindorff A.S."/>
            <person name="Aguilar-Pontes M.V."/>
            <person name="Robinson A.J."/>
            <person name="Andreopoulos B."/>
            <person name="LaButti K."/>
            <person name="Kuo A."/>
            <person name="Mondo S."/>
            <person name="Riley R."/>
            <person name="Otillar R."/>
            <person name="Haridas S."/>
            <person name="Lipzen A."/>
            <person name="Grimwood J."/>
            <person name="Schmutz J."/>
            <person name="Clum A."/>
            <person name="Reid I.D."/>
            <person name="Moisan M.C."/>
            <person name="Butler G."/>
            <person name="Nguyen T.T.M."/>
            <person name="Dewar K."/>
            <person name="Conant G."/>
            <person name="Drula E."/>
            <person name="Henrissat B."/>
            <person name="Hansel C."/>
            <person name="Singer S."/>
            <person name="Hutchinson M.I."/>
            <person name="de Vries R.P."/>
            <person name="Natvig D.O."/>
            <person name="Powell A.J."/>
            <person name="Tsang A."/>
            <person name="Grigoriev I.V."/>
        </authorList>
    </citation>
    <scope>NUCLEOTIDE SEQUENCE [LARGE SCALE GENOMIC DNA]</scope>
    <source>
        <strain evidence="3 4">CBS 620.91</strain>
    </source>
</reference>
<evidence type="ECO:0000313" key="4">
    <source>
        <dbReference type="Proteomes" id="UP001583172"/>
    </source>
</evidence>
<sequence length="779" mass="87572">MAWARLWWWSCLLAATRIVRGQQTGQHPDWPRWCGKVYEAGYPNFDPGGRTERPPPAPNAPLLHVQFRPRYSLYLDNEEYGEFVVNAEFSPYHGKPWPFPSSGSKWADRLIFSINLVENDDPLVQNTVLINTTSNIFRFELSRLKPSLRPIEVVLYGASENGVPTWTATTTLLYLPTKPSGSATRIDNLNGNLYFSSAATNRQFVPILPYGFYASHDGFLRLNDTALIDRYADLGLTAMVPLTTFDDSPEVLNYMSSSTPVRIMYSLRDGYKNLSYVRSNVLAARDAEGLFAYWSADEPDGWQDPFDAPRAAYDNIRELDPYHPVAVTLNCQDYYFGEYSAPADILMADVYPIGINSTWSKWGTECNITHGDCGCDHCEGTVQDVPDRLDLWRRHEQWLGRWPKPMIFNPQAFHGQDYWLRDPSKEESWVMVLLAVNHGAKGSISWLWPTSAELAVAHGELATALTKPEVSEFLGTQVVDAAGWLADGKMLVGVVNGGPDELQGLQGPLVVQGNTAGPTRTRLSSRQHPRNLFSARQLHPNLLPKSRRTYTTTPPPPPTSATAQSTRLNRLLTRFPPSLQHYASRLRGAPTTHVAAFLLLHELTAVVPLFGLFGVFHYWFGGGSEKGEEGERNLVSWMLEHCGGYFAEGVGRFERWFRRRGWFGFGEEEEEGERGVGRADVGGESVEGVLQRWERDAKYRVVVEIGLAYAITKVLLPVRIASRPGFWLSHLRVYGSRLGCQLKILVPESLSQASTHFFTASSLPLQYMIPGQPPLRRRA</sequence>
<dbReference type="PANTHER" id="PTHR28002:SF1">
    <property type="entry name" value="MIOREX COMPLEX COMPONENT 11"/>
    <property type="match status" value="1"/>
</dbReference>
<keyword evidence="2" id="KW-0732">Signal</keyword>
<organism evidence="3 4">
    <name type="scientific">Humicola insolens</name>
    <name type="common">Soft-rot fungus</name>
    <dbReference type="NCBI Taxonomy" id="85995"/>
    <lineage>
        <taxon>Eukaryota</taxon>
        <taxon>Fungi</taxon>
        <taxon>Dikarya</taxon>
        <taxon>Ascomycota</taxon>
        <taxon>Pezizomycotina</taxon>
        <taxon>Sordariomycetes</taxon>
        <taxon>Sordariomycetidae</taxon>
        <taxon>Sordariales</taxon>
        <taxon>Chaetomiaceae</taxon>
        <taxon>Mycothermus</taxon>
    </lineage>
</organism>
<feature type="region of interest" description="Disordered" evidence="1">
    <location>
        <begin position="543"/>
        <end position="566"/>
    </location>
</feature>
<feature type="signal peptide" evidence="2">
    <location>
        <begin position="1"/>
        <end position="21"/>
    </location>
</feature>
<dbReference type="Pfam" id="PF10306">
    <property type="entry name" value="FLILHELTA"/>
    <property type="match status" value="1"/>
</dbReference>
<evidence type="ECO:0000256" key="1">
    <source>
        <dbReference type="SAM" id="MobiDB-lite"/>
    </source>
</evidence>
<dbReference type="EMBL" id="JAZGSY010000075">
    <property type="protein sequence ID" value="KAL1841447.1"/>
    <property type="molecule type" value="Genomic_DNA"/>
</dbReference>
<dbReference type="InterPro" id="IPR018811">
    <property type="entry name" value="MRX11"/>
</dbReference>
<proteinExistence type="predicted"/>